<feature type="domain" description="Exosome complex exonuclease RRP44 S1" evidence="1">
    <location>
        <begin position="24"/>
        <end position="98"/>
    </location>
</feature>
<evidence type="ECO:0000313" key="3">
    <source>
        <dbReference type="Proteomes" id="UP000663872"/>
    </source>
</evidence>
<proteinExistence type="predicted"/>
<organism evidence="2 3">
    <name type="scientific">Rotaria socialis</name>
    <dbReference type="NCBI Taxonomy" id="392032"/>
    <lineage>
        <taxon>Eukaryota</taxon>
        <taxon>Metazoa</taxon>
        <taxon>Spiralia</taxon>
        <taxon>Gnathifera</taxon>
        <taxon>Rotifera</taxon>
        <taxon>Eurotatoria</taxon>
        <taxon>Bdelloidea</taxon>
        <taxon>Philodinida</taxon>
        <taxon>Philodinidae</taxon>
        <taxon>Rotaria</taxon>
    </lineage>
</organism>
<dbReference type="InterPro" id="IPR033770">
    <property type="entry name" value="RRP44_S1"/>
</dbReference>
<accession>A0A818KY71</accession>
<dbReference type="SUPFAM" id="SSF50249">
    <property type="entry name" value="Nucleic acid-binding proteins"/>
    <property type="match status" value="1"/>
</dbReference>
<comment type="caution">
    <text evidence="2">The sequence shown here is derived from an EMBL/GenBank/DDBJ whole genome shotgun (WGS) entry which is preliminary data.</text>
</comment>
<dbReference type="Gene3D" id="2.40.50.140">
    <property type="entry name" value="Nucleic acid-binding proteins"/>
    <property type="match status" value="1"/>
</dbReference>
<sequence>MAQYAARASVDLHTQLFFKNMNTDEDGYVFAVRKNALQILLPRYGLETTLFLRDKDGKSIGEFNEEEATQTINNLTIHMFDPVTVQISVDTYNIQRQRIQIHLVKPFIEGFSVSAIVKNKTTIDEVDNTITTPVKRLKVKSSK</sequence>
<dbReference type="EMBL" id="CAJNYT010003452">
    <property type="protein sequence ID" value="CAF3566150.1"/>
    <property type="molecule type" value="Genomic_DNA"/>
</dbReference>
<gene>
    <name evidence="2" type="ORF">GRG538_LOCUS20981</name>
</gene>
<dbReference type="InterPro" id="IPR012340">
    <property type="entry name" value="NA-bd_OB-fold"/>
</dbReference>
<protein>
    <recommendedName>
        <fullName evidence="1">Exosome complex exonuclease RRP44 S1 domain-containing protein</fullName>
    </recommendedName>
</protein>
<dbReference type="FunFam" id="2.40.50.140:FF:000125">
    <property type="entry name" value="exosome complex exonuclease RRP44 isoform X1"/>
    <property type="match status" value="1"/>
</dbReference>
<dbReference type="AlphaFoldDB" id="A0A818KY71"/>
<evidence type="ECO:0000259" key="1">
    <source>
        <dbReference type="Pfam" id="PF17215"/>
    </source>
</evidence>
<name>A0A818KY71_9BILA</name>
<evidence type="ECO:0000313" key="2">
    <source>
        <dbReference type="EMBL" id="CAF3566150.1"/>
    </source>
</evidence>
<reference evidence="2" key="1">
    <citation type="submission" date="2021-02" db="EMBL/GenBank/DDBJ databases">
        <authorList>
            <person name="Nowell W R."/>
        </authorList>
    </citation>
    <scope>NUCLEOTIDE SEQUENCE</scope>
</reference>
<dbReference type="Proteomes" id="UP000663872">
    <property type="component" value="Unassembled WGS sequence"/>
</dbReference>
<dbReference type="Pfam" id="PF17215">
    <property type="entry name" value="Rrp44_S1"/>
    <property type="match status" value="1"/>
</dbReference>